<gene>
    <name evidence="2" type="ORF">BKL49_06580</name>
</gene>
<keyword evidence="1" id="KW-0812">Transmembrane</keyword>
<evidence type="ECO:0000256" key="1">
    <source>
        <dbReference type="SAM" id="Phobius"/>
    </source>
</evidence>
<evidence type="ECO:0000313" key="3">
    <source>
        <dbReference type="Proteomes" id="UP000188602"/>
    </source>
</evidence>
<dbReference type="Proteomes" id="UP000188602">
    <property type="component" value="Unassembled WGS sequence"/>
</dbReference>
<dbReference type="EMBL" id="MLHQ01000015">
    <property type="protein sequence ID" value="OOF58570.1"/>
    <property type="molecule type" value="Genomic_DNA"/>
</dbReference>
<reference evidence="2 3" key="1">
    <citation type="submission" date="2016-10" db="EMBL/GenBank/DDBJ databases">
        <title>Rodentibacter gen. nov. and new species.</title>
        <authorList>
            <person name="Christensen H."/>
        </authorList>
    </citation>
    <scope>NUCLEOTIDE SEQUENCE [LARGE SCALE GENOMIC DNA]</scope>
    <source>
        <strain evidence="2 3">Ac151</strain>
    </source>
</reference>
<proteinExistence type="predicted"/>
<organism evidence="2 3">
    <name type="scientific">Rodentibacter myodis</name>
    <dbReference type="NCBI Taxonomy" id="1907939"/>
    <lineage>
        <taxon>Bacteria</taxon>
        <taxon>Pseudomonadati</taxon>
        <taxon>Pseudomonadota</taxon>
        <taxon>Gammaproteobacteria</taxon>
        <taxon>Pasteurellales</taxon>
        <taxon>Pasteurellaceae</taxon>
        <taxon>Rodentibacter</taxon>
    </lineage>
</organism>
<dbReference type="STRING" id="1907939.BKL49_06580"/>
<protein>
    <submittedName>
        <fullName evidence="2">Uncharacterized protein</fullName>
    </submittedName>
</protein>
<comment type="caution">
    <text evidence="2">The sequence shown here is derived from an EMBL/GenBank/DDBJ whole genome shotgun (WGS) entry which is preliminary data.</text>
</comment>
<dbReference type="AlphaFoldDB" id="A0A1V3JP20"/>
<keyword evidence="1" id="KW-0472">Membrane</keyword>
<evidence type="ECO:0000313" key="2">
    <source>
        <dbReference type="EMBL" id="OOF58570.1"/>
    </source>
</evidence>
<sequence>MKPYLKTLILFPLMLQVLATALFGFLDADLSPMPFSRYVVTAFFLATIPAFLIALIATRFGYVRHNIAAIVLCSSLVAFCYCNIAAYFYLLVMSEETPSFWQWITEGGLSLGLLSVCGMVFYSLFVIPWLLPKEKSSSPDC</sequence>
<feature type="transmembrane region" description="Helical" evidence="1">
    <location>
        <begin position="38"/>
        <end position="57"/>
    </location>
</feature>
<dbReference type="RefSeq" id="WP_077423831.1">
    <property type="nucleotide sequence ID" value="NZ_MLHQ01000015.1"/>
</dbReference>
<dbReference type="OrthoDB" id="5686406at2"/>
<accession>A0A1V3JP20</accession>
<name>A0A1V3JP20_9PAST</name>
<feature type="transmembrane region" description="Helical" evidence="1">
    <location>
        <begin position="7"/>
        <end position="26"/>
    </location>
</feature>
<feature type="transmembrane region" description="Helical" evidence="1">
    <location>
        <begin position="69"/>
        <end position="90"/>
    </location>
</feature>
<keyword evidence="3" id="KW-1185">Reference proteome</keyword>
<feature type="transmembrane region" description="Helical" evidence="1">
    <location>
        <begin position="110"/>
        <end position="131"/>
    </location>
</feature>
<keyword evidence="1" id="KW-1133">Transmembrane helix</keyword>